<comment type="similarity">
    <text evidence="2">Belongs to the peptidase S54 family.</text>
</comment>
<dbReference type="OrthoDB" id="10260614at2759"/>
<dbReference type="Gene3D" id="1.20.1540.10">
    <property type="entry name" value="Rhomboid-like"/>
    <property type="match status" value="1"/>
</dbReference>
<dbReference type="InterPro" id="IPR050925">
    <property type="entry name" value="Rhomboid_protease_S54"/>
</dbReference>
<dbReference type="EMBL" id="JAGMVJ010000007">
    <property type="protein sequence ID" value="KAH7089270.1"/>
    <property type="molecule type" value="Genomic_DNA"/>
</dbReference>
<dbReference type="GO" id="GO:0016020">
    <property type="term" value="C:membrane"/>
    <property type="evidence" value="ECO:0007669"/>
    <property type="project" value="UniProtKB-SubCell"/>
</dbReference>
<dbReference type="PANTHER" id="PTHR43731:SF14">
    <property type="entry name" value="PRESENILIN-ASSOCIATED RHOMBOID-LIKE PROTEIN, MITOCHONDRIAL"/>
    <property type="match status" value="1"/>
</dbReference>
<name>A0A8K0R8Y7_9PLEO</name>
<keyword evidence="5 8" id="KW-1133">Transmembrane helix</keyword>
<feature type="transmembrane region" description="Helical" evidence="8">
    <location>
        <begin position="270"/>
        <end position="292"/>
    </location>
</feature>
<evidence type="ECO:0000256" key="3">
    <source>
        <dbReference type="ARBA" id="ARBA00022692"/>
    </source>
</evidence>
<evidence type="ECO:0000256" key="8">
    <source>
        <dbReference type="SAM" id="Phobius"/>
    </source>
</evidence>
<feature type="region of interest" description="Disordered" evidence="7">
    <location>
        <begin position="35"/>
        <end position="80"/>
    </location>
</feature>
<evidence type="ECO:0000313" key="10">
    <source>
        <dbReference type="EMBL" id="KAH7089270.1"/>
    </source>
</evidence>
<keyword evidence="4" id="KW-0378">Hydrolase</keyword>
<keyword evidence="11" id="KW-1185">Reference proteome</keyword>
<feature type="transmembrane region" description="Helical" evidence="8">
    <location>
        <begin position="237"/>
        <end position="258"/>
    </location>
</feature>
<feature type="region of interest" description="Disordered" evidence="7">
    <location>
        <begin position="124"/>
        <end position="146"/>
    </location>
</feature>
<comment type="caution">
    <text evidence="10">The sequence shown here is derived from an EMBL/GenBank/DDBJ whole genome shotgun (WGS) entry which is preliminary data.</text>
</comment>
<sequence>MSLFRIGGPLRLAQCVVRTRPQTVLRSNWTRLQRFPQPRYQHNRPPNTRQTPGRPATVRSGKQVKPPPIEEDPASQQYAFPSELSSNPRVVVRYFRPAIWAIVVSGGIFASLAYLQAKSELKPKTPSWPAAPQWGTTRRTPPSPTELATQTWASLNPMSKLSAGIIAANSAVHLSSFVVPAYWQSLWHMPARNVNYTLFTSMFVHSGPFHLFVNMYFTYNFMIPVGYSRAFEGNPYQVGAFFLATGVLSGYAQHLATLISPQKRAIPEMFIRCGGASGALLGMLGVFCMQYPNAGLGIMFVPVHFDAQYVLPAIMLFDFVGMVRGYSFVNFGHAAHLSGALLGVAYSTLDGNNRLWKPLVRFWKQQLQH</sequence>
<feature type="transmembrane region" description="Helical" evidence="8">
    <location>
        <begin position="195"/>
        <end position="217"/>
    </location>
</feature>
<evidence type="ECO:0000256" key="1">
    <source>
        <dbReference type="ARBA" id="ARBA00004141"/>
    </source>
</evidence>
<feature type="domain" description="Peptidase S54 rhomboid" evidence="9">
    <location>
        <begin position="196"/>
        <end position="350"/>
    </location>
</feature>
<feature type="compositionally biased region" description="Polar residues" evidence="7">
    <location>
        <begin position="134"/>
        <end position="146"/>
    </location>
</feature>
<accession>A0A8K0R8Y7</accession>
<reference evidence="10" key="1">
    <citation type="journal article" date="2021" name="Nat. Commun.">
        <title>Genetic determinants of endophytism in the Arabidopsis root mycobiome.</title>
        <authorList>
            <person name="Mesny F."/>
            <person name="Miyauchi S."/>
            <person name="Thiergart T."/>
            <person name="Pickel B."/>
            <person name="Atanasova L."/>
            <person name="Karlsson M."/>
            <person name="Huettel B."/>
            <person name="Barry K.W."/>
            <person name="Haridas S."/>
            <person name="Chen C."/>
            <person name="Bauer D."/>
            <person name="Andreopoulos W."/>
            <person name="Pangilinan J."/>
            <person name="LaButti K."/>
            <person name="Riley R."/>
            <person name="Lipzen A."/>
            <person name="Clum A."/>
            <person name="Drula E."/>
            <person name="Henrissat B."/>
            <person name="Kohler A."/>
            <person name="Grigoriev I.V."/>
            <person name="Martin F.M."/>
            <person name="Hacquard S."/>
        </authorList>
    </citation>
    <scope>NUCLEOTIDE SEQUENCE</scope>
    <source>
        <strain evidence="10">MPI-SDFR-AT-0120</strain>
    </source>
</reference>
<evidence type="ECO:0000259" key="9">
    <source>
        <dbReference type="Pfam" id="PF01694"/>
    </source>
</evidence>
<comment type="subcellular location">
    <subcellularLocation>
        <location evidence="1">Membrane</location>
        <topology evidence="1">Multi-pass membrane protein</topology>
    </subcellularLocation>
</comment>
<evidence type="ECO:0000313" key="11">
    <source>
        <dbReference type="Proteomes" id="UP000813461"/>
    </source>
</evidence>
<evidence type="ECO:0000256" key="5">
    <source>
        <dbReference type="ARBA" id="ARBA00022989"/>
    </source>
</evidence>
<organism evidence="10 11">
    <name type="scientific">Paraphoma chrysanthemicola</name>
    <dbReference type="NCBI Taxonomy" id="798071"/>
    <lineage>
        <taxon>Eukaryota</taxon>
        <taxon>Fungi</taxon>
        <taxon>Dikarya</taxon>
        <taxon>Ascomycota</taxon>
        <taxon>Pezizomycotina</taxon>
        <taxon>Dothideomycetes</taxon>
        <taxon>Pleosporomycetidae</taxon>
        <taxon>Pleosporales</taxon>
        <taxon>Pleosporineae</taxon>
        <taxon>Phaeosphaeriaceae</taxon>
        <taxon>Paraphoma</taxon>
    </lineage>
</organism>
<dbReference type="GO" id="GO:0006465">
    <property type="term" value="P:signal peptide processing"/>
    <property type="evidence" value="ECO:0007669"/>
    <property type="project" value="TreeGrafter"/>
</dbReference>
<protein>
    <recommendedName>
        <fullName evidence="9">Peptidase S54 rhomboid domain-containing protein</fullName>
    </recommendedName>
</protein>
<evidence type="ECO:0000256" key="4">
    <source>
        <dbReference type="ARBA" id="ARBA00022801"/>
    </source>
</evidence>
<proteinExistence type="inferred from homology"/>
<dbReference type="PANTHER" id="PTHR43731">
    <property type="entry name" value="RHOMBOID PROTEASE"/>
    <property type="match status" value="1"/>
</dbReference>
<evidence type="ECO:0000256" key="7">
    <source>
        <dbReference type="SAM" id="MobiDB-lite"/>
    </source>
</evidence>
<gene>
    <name evidence="10" type="ORF">FB567DRAFT_578951</name>
</gene>
<dbReference type="Pfam" id="PF01694">
    <property type="entry name" value="Rhomboid"/>
    <property type="match status" value="1"/>
</dbReference>
<dbReference type="InterPro" id="IPR022764">
    <property type="entry name" value="Peptidase_S54_rhomboid_dom"/>
</dbReference>
<dbReference type="InterPro" id="IPR035952">
    <property type="entry name" value="Rhomboid-like_sf"/>
</dbReference>
<evidence type="ECO:0000256" key="2">
    <source>
        <dbReference type="ARBA" id="ARBA00009045"/>
    </source>
</evidence>
<keyword evidence="3 8" id="KW-0812">Transmembrane</keyword>
<evidence type="ECO:0000256" key="6">
    <source>
        <dbReference type="ARBA" id="ARBA00023136"/>
    </source>
</evidence>
<dbReference type="SUPFAM" id="SSF144091">
    <property type="entry name" value="Rhomboid-like"/>
    <property type="match status" value="1"/>
</dbReference>
<dbReference type="Proteomes" id="UP000813461">
    <property type="component" value="Unassembled WGS sequence"/>
</dbReference>
<dbReference type="GO" id="GO:0004252">
    <property type="term" value="F:serine-type endopeptidase activity"/>
    <property type="evidence" value="ECO:0007669"/>
    <property type="project" value="InterPro"/>
</dbReference>
<dbReference type="AlphaFoldDB" id="A0A8K0R8Y7"/>
<feature type="transmembrane region" description="Helical" evidence="8">
    <location>
        <begin position="98"/>
        <end position="117"/>
    </location>
</feature>
<feature type="transmembrane region" description="Helical" evidence="8">
    <location>
        <begin position="328"/>
        <end position="349"/>
    </location>
</feature>
<keyword evidence="6 8" id="KW-0472">Membrane</keyword>